<feature type="non-terminal residue" evidence="9">
    <location>
        <position position="1"/>
    </location>
</feature>
<dbReference type="InterPro" id="IPR000326">
    <property type="entry name" value="PAP2/HPO"/>
</dbReference>
<dbReference type="PANTHER" id="PTHR10165">
    <property type="entry name" value="LIPID PHOSPHATE PHOSPHATASE"/>
    <property type="match status" value="1"/>
</dbReference>
<keyword evidence="3 7" id="KW-0812">Transmembrane</keyword>
<dbReference type="Gene3D" id="1.20.144.10">
    <property type="entry name" value="Phosphatidic acid phosphatase type 2/haloperoxidase"/>
    <property type="match status" value="1"/>
</dbReference>
<comment type="similarity">
    <text evidence="2">Belongs to the PA-phosphatase related phosphoesterase family.</text>
</comment>
<keyword evidence="10" id="KW-1185">Reference proteome</keyword>
<dbReference type="GO" id="GO:0046839">
    <property type="term" value="P:phospholipid dephosphorylation"/>
    <property type="evidence" value="ECO:0007669"/>
    <property type="project" value="TreeGrafter"/>
</dbReference>
<dbReference type="SMART" id="SM00014">
    <property type="entry name" value="acidPPc"/>
    <property type="match status" value="1"/>
</dbReference>
<sequence>GLQLLPCADDADFSSTLLTDGRMSWPSGHTGTSCCVYVYLSCWFYLRLVPYKRLGFWKFAVPLVIVLFPLFVGITRVLDYRHHWTDVLTGGIIGSVIGYLSFRFYYKLEMPPIFSQPKICVPVGHHEHDGDKVTSPGFHDGRNSVGNTTGDTGAGESVVVPIRSAATGTPRVSKTPDTPLLNDPNAQYDAHLTQSAETHAINAGHKRINTAEDFQSPSPRRVTVANDFSDRILEDGSRLRRATEGAPPTADLTPSREALLRHDDSS</sequence>
<keyword evidence="5 7" id="KW-0472">Membrane</keyword>
<feature type="transmembrane region" description="Helical" evidence="7">
    <location>
        <begin position="30"/>
        <end position="49"/>
    </location>
</feature>
<dbReference type="RefSeq" id="XP_011131919.1">
    <property type="nucleotide sequence ID" value="XM_011133617.1"/>
</dbReference>
<comment type="subcellular location">
    <subcellularLocation>
        <location evidence="1">Membrane</location>
        <topology evidence="1">Multi-pass membrane protein</topology>
    </subcellularLocation>
</comment>
<name>A0A023B2E0_GRENI</name>
<dbReference type="GO" id="GO:0008195">
    <property type="term" value="F:phosphatidate phosphatase activity"/>
    <property type="evidence" value="ECO:0007669"/>
    <property type="project" value="TreeGrafter"/>
</dbReference>
<evidence type="ECO:0000259" key="8">
    <source>
        <dbReference type="SMART" id="SM00014"/>
    </source>
</evidence>
<dbReference type="EMBL" id="AFNH02000922">
    <property type="protein sequence ID" value="EZG51727.1"/>
    <property type="molecule type" value="Genomic_DNA"/>
</dbReference>
<dbReference type="VEuPathDB" id="CryptoDB:GNI_123540"/>
<gene>
    <name evidence="9" type="ORF">GNI_123540</name>
</gene>
<dbReference type="SUPFAM" id="SSF48317">
    <property type="entry name" value="Acid phosphatase/Vanadium-dependent haloperoxidase"/>
    <property type="match status" value="1"/>
</dbReference>
<feature type="transmembrane region" description="Helical" evidence="7">
    <location>
        <begin position="56"/>
        <end position="75"/>
    </location>
</feature>
<evidence type="ECO:0000256" key="3">
    <source>
        <dbReference type="ARBA" id="ARBA00022692"/>
    </source>
</evidence>
<dbReference type="InterPro" id="IPR043216">
    <property type="entry name" value="PAP-like"/>
</dbReference>
<evidence type="ECO:0000256" key="1">
    <source>
        <dbReference type="ARBA" id="ARBA00004141"/>
    </source>
</evidence>
<proteinExistence type="inferred from homology"/>
<feature type="region of interest" description="Disordered" evidence="6">
    <location>
        <begin position="164"/>
        <end position="183"/>
    </location>
</feature>
<dbReference type="AlphaFoldDB" id="A0A023B2E0"/>
<evidence type="ECO:0000313" key="9">
    <source>
        <dbReference type="EMBL" id="EZG51727.1"/>
    </source>
</evidence>
<dbReference type="GO" id="GO:0006644">
    <property type="term" value="P:phospholipid metabolic process"/>
    <property type="evidence" value="ECO:0007669"/>
    <property type="project" value="InterPro"/>
</dbReference>
<feature type="region of interest" description="Disordered" evidence="6">
    <location>
        <begin position="235"/>
        <end position="266"/>
    </location>
</feature>
<evidence type="ECO:0000256" key="4">
    <source>
        <dbReference type="ARBA" id="ARBA00022989"/>
    </source>
</evidence>
<evidence type="ECO:0000256" key="6">
    <source>
        <dbReference type="SAM" id="MobiDB-lite"/>
    </source>
</evidence>
<dbReference type="Pfam" id="PF01569">
    <property type="entry name" value="PAP2"/>
    <property type="match status" value="1"/>
</dbReference>
<dbReference type="eggNOG" id="KOG3030">
    <property type="taxonomic scope" value="Eukaryota"/>
</dbReference>
<dbReference type="Proteomes" id="UP000019763">
    <property type="component" value="Unassembled WGS sequence"/>
</dbReference>
<organism evidence="9 10">
    <name type="scientific">Gregarina niphandrodes</name>
    <name type="common">Septate eugregarine</name>
    <dbReference type="NCBI Taxonomy" id="110365"/>
    <lineage>
        <taxon>Eukaryota</taxon>
        <taxon>Sar</taxon>
        <taxon>Alveolata</taxon>
        <taxon>Apicomplexa</taxon>
        <taxon>Conoidasida</taxon>
        <taxon>Gregarinasina</taxon>
        <taxon>Eugregarinorida</taxon>
        <taxon>Gregarinidae</taxon>
        <taxon>Gregarina</taxon>
    </lineage>
</organism>
<evidence type="ECO:0000313" key="10">
    <source>
        <dbReference type="Proteomes" id="UP000019763"/>
    </source>
</evidence>
<evidence type="ECO:0000256" key="7">
    <source>
        <dbReference type="SAM" id="Phobius"/>
    </source>
</evidence>
<feature type="domain" description="Phosphatidic acid phosphatase type 2/haloperoxidase" evidence="8">
    <location>
        <begin position="4"/>
        <end position="102"/>
    </location>
</feature>
<reference evidence="9" key="1">
    <citation type="submission" date="2013-12" db="EMBL/GenBank/DDBJ databases">
        <authorList>
            <person name="Omoto C.K."/>
            <person name="Sibley D."/>
            <person name="Venepally P."/>
            <person name="Hadjithomas M."/>
            <person name="Karamycheva S."/>
            <person name="Brunk B."/>
            <person name="Roos D."/>
            <person name="Caler E."/>
            <person name="Lorenzi H."/>
        </authorList>
    </citation>
    <scope>NUCLEOTIDE SEQUENCE</scope>
</reference>
<dbReference type="GeneID" id="22914340"/>
<dbReference type="GO" id="GO:0016020">
    <property type="term" value="C:membrane"/>
    <property type="evidence" value="ECO:0007669"/>
    <property type="project" value="UniProtKB-SubCell"/>
</dbReference>
<keyword evidence="4 7" id="KW-1133">Transmembrane helix</keyword>
<dbReference type="OrthoDB" id="328563at2759"/>
<accession>A0A023B2E0</accession>
<feature type="compositionally biased region" description="Polar residues" evidence="6">
    <location>
        <begin position="166"/>
        <end position="176"/>
    </location>
</feature>
<comment type="caution">
    <text evidence="9">The sequence shown here is derived from an EMBL/GenBank/DDBJ whole genome shotgun (WGS) entry which is preliminary data.</text>
</comment>
<dbReference type="InterPro" id="IPR036938">
    <property type="entry name" value="PAP2/HPO_sf"/>
</dbReference>
<evidence type="ECO:0000256" key="2">
    <source>
        <dbReference type="ARBA" id="ARBA00008816"/>
    </source>
</evidence>
<dbReference type="PANTHER" id="PTHR10165:SF35">
    <property type="entry name" value="RE23632P"/>
    <property type="match status" value="1"/>
</dbReference>
<feature type="transmembrane region" description="Helical" evidence="7">
    <location>
        <begin position="87"/>
        <end position="106"/>
    </location>
</feature>
<protein>
    <submittedName>
        <fullName evidence="9">PAP2 superfamily protein</fullName>
    </submittedName>
</protein>
<feature type="region of interest" description="Disordered" evidence="6">
    <location>
        <begin position="133"/>
        <end position="155"/>
    </location>
</feature>
<evidence type="ECO:0000256" key="5">
    <source>
        <dbReference type="ARBA" id="ARBA00023136"/>
    </source>
</evidence>